<evidence type="ECO:0000313" key="2">
    <source>
        <dbReference type="Proteomes" id="UP000076925"/>
    </source>
</evidence>
<dbReference type="Proteomes" id="UP000076925">
    <property type="component" value="Unassembled WGS sequence"/>
</dbReference>
<protein>
    <submittedName>
        <fullName evidence="1">Uncharacterized protein</fullName>
    </submittedName>
</protein>
<evidence type="ECO:0000313" key="1">
    <source>
        <dbReference type="EMBL" id="KYC44242.1"/>
    </source>
</evidence>
<gene>
    <name evidence="1" type="ORF">WA1_02940</name>
</gene>
<organism evidence="1 2">
    <name type="scientific">Scytonema hofmannii PCC 7110</name>
    <dbReference type="NCBI Taxonomy" id="128403"/>
    <lineage>
        <taxon>Bacteria</taxon>
        <taxon>Bacillati</taxon>
        <taxon>Cyanobacteriota</taxon>
        <taxon>Cyanophyceae</taxon>
        <taxon>Nostocales</taxon>
        <taxon>Scytonemataceae</taxon>
        <taxon>Scytonema</taxon>
    </lineage>
</organism>
<comment type="caution">
    <text evidence="1">The sequence shown here is derived from an EMBL/GenBank/DDBJ whole genome shotgun (WGS) entry which is preliminary data.</text>
</comment>
<name>A0A139XHX0_9CYAN</name>
<dbReference type="EMBL" id="ANNX02000012">
    <property type="protein sequence ID" value="KYC44242.1"/>
    <property type="molecule type" value="Genomic_DNA"/>
</dbReference>
<sequence length="95" mass="10487">MIKCKDFAPRITERGPFGGGAEYESFSEVVSAVNQWIESTTIQAIDVETVVLPDRIEGTSDGVYGVAVSNGFYPVTISQGVTINCFQCVRVWYRE</sequence>
<dbReference type="RefSeq" id="WP_026134451.1">
    <property type="nucleotide sequence ID" value="NZ_KQ976354.1"/>
</dbReference>
<keyword evidence="2" id="KW-1185">Reference proteome</keyword>
<dbReference type="STRING" id="128403.WA1_02940"/>
<dbReference type="OrthoDB" id="532182at2"/>
<accession>A0A139XHX0</accession>
<dbReference type="AlphaFoldDB" id="A0A139XHX0"/>
<reference evidence="1 2" key="1">
    <citation type="journal article" date="2013" name="Genome Biol. Evol.">
        <title>Genomes of Stigonematalean cyanobacteria (subsection V) and the evolution of oxygenic photosynthesis from prokaryotes to plastids.</title>
        <authorList>
            <person name="Dagan T."/>
            <person name="Roettger M."/>
            <person name="Stucken K."/>
            <person name="Landan G."/>
            <person name="Koch R."/>
            <person name="Major P."/>
            <person name="Gould S.B."/>
            <person name="Goremykin V.V."/>
            <person name="Rippka R."/>
            <person name="Tandeau de Marsac N."/>
            <person name="Gugger M."/>
            <person name="Lockhart P.J."/>
            <person name="Allen J.F."/>
            <person name="Brune I."/>
            <person name="Maus I."/>
            <person name="Puhler A."/>
            <person name="Martin W.F."/>
        </authorList>
    </citation>
    <scope>NUCLEOTIDE SEQUENCE [LARGE SCALE GENOMIC DNA]</scope>
    <source>
        <strain evidence="1 2">PCC 7110</strain>
    </source>
</reference>
<proteinExistence type="predicted"/>